<dbReference type="RefSeq" id="WP_207567237.1">
    <property type="nucleotide sequence ID" value="NZ_CP071446.1"/>
</dbReference>
<organism evidence="1 2">
    <name type="scientific">Thermosipho ferrireducens</name>
    <dbReference type="NCBI Taxonomy" id="2571116"/>
    <lineage>
        <taxon>Bacteria</taxon>
        <taxon>Thermotogati</taxon>
        <taxon>Thermotogota</taxon>
        <taxon>Thermotogae</taxon>
        <taxon>Thermotogales</taxon>
        <taxon>Fervidobacteriaceae</taxon>
        <taxon>Thermosipho</taxon>
    </lineage>
</organism>
<dbReference type="EMBL" id="CP071446">
    <property type="protein sequence ID" value="QTA38520.1"/>
    <property type="molecule type" value="Genomic_DNA"/>
</dbReference>
<evidence type="ECO:0000313" key="1">
    <source>
        <dbReference type="EMBL" id="QTA38520.1"/>
    </source>
</evidence>
<sequence>MYRKLKAKLFQLDKIGADIVYTILEEEQCLSHKNKTIVRLGDNFYELRIPKQSKEGVFRVYFTIFPDNERIMILDAEYKTEKEPKRLKAAQNKLERLIKEVGWK</sequence>
<name>A0ABX7SAZ8_9BACT</name>
<proteinExistence type="predicted"/>
<gene>
    <name evidence="1" type="ORF">JYK00_03085</name>
</gene>
<dbReference type="Proteomes" id="UP000671862">
    <property type="component" value="Chromosome"/>
</dbReference>
<keyword evidence="2" id="KW-1185">Reference proteome</keyword>
<protein>
    <recommendedName>
        <fullName evidence="3">Addiction module toxin RelE</fullName>
    </recommendedName>
</protein>
<evidence type="ECO:0008006" key="3">
    <source>
        <dbReference type="Google" id="ProtNLM"/>
    </source>
</evidence>
<reference evidence="1 2" key="1">
    <citation type="submission" date="2021-03" db="EMBL/GenBank/DDBJ databases">
        <title>Thermosipho ferrireducens sp.nov., an anaerobic thermophilic iron-reducing bacterium isolated from a deep-sea hydrothermal sulfide deposits.</title>
        <authorList>
            <person name="Zeng X."/>
            <person name="Chen Y."/>
            <person name="Shao Z."/>
        </authorList>
    </citation>
    <scope>NUCLEOTIDE SEQUENCE [LARGE SCALE GENOMIC DNA]</scope>
    <source>
        <strain evidence="1 2">JL129W03</strain>
    </source>
</reference>
<accession>A0ABX7SAZ8</accession>
<evidence type="ECO:0000313" key="2">
    <source>
        <dbReference type="Proteomes" id="UP000671862"/>
    </source>
</evidence>